<keyword evidence="2" id="KW-0732">Signal</keyword>
<feature type="transmembrane region" description="Helical" evidence="1">
    <location>
        <begin position="63"/>
        <end position="90"/>
    </location>
</feature>
<dbReference type="Proteomes" id="UP000033980">
    <property type="component" value="Unassembled WGS sequence"/>
</dbReference>
<accession>A0A0G1G2H5</accession>
<evidence type="ECO:0000313" key="4">
    <source>
        <dbReference type="Proteomes" id="UP000033980"/>
    </source>
</evidence>
<proteinExistence type="predicted"/>
<dbReference type="AlphaFoldDB" id="A0A0G1G2H5"/>
<evidence type="ECO:0000256" key="2">
    <source>
        <dbReference type="SAM" id="SignalP"/>
    </source>
</evidence>
<evidence type="ECO:0000313" key="3">
    <source>
        <dbReference type="EMBL" id="KKS93143.1"/>
    </source>
</evidence>
<organism evidence="3 4">
    <name type="scientific">Candidatus Collierbacteria bacterium GW2011_GWC2_43_12</name>
    <dbReference type="NCBI Taxonomy" id="1618390"/>
    <lineage>
        <taxon>Bacteria</taxon>
        <taxon>Candidatus Collieribacteriota</taxon>
    </lineage>
</organism>
<reference evidence="3 4" key="1">
    <citation type="journal article" date="2015" name="Nature">
        <title>rRNA introns, odd ribosomes, and small enigmatic genomes across a large radiation of phyla.</title>
        <authorList>
            <person name="Brown C.T."/>
            <person name="Hug L.A."/>
            <person name="Thomas B.C."/>
            <person name="Sharon I."/>
            <person name="Castelle C.J."/>
            <person name="Singh A."/>
            <person name="Wilkins M.J."/>
            <person name="Williams K.H."/>
            <person name="Banfield J.F."/>
        </authorList>
    </citation>
    <scope>NUCLEOTIDE SEQUENCE [LARGE SCALE GENOMIC DNA]</scope>
</reference>
<keyword evidence="1" id="KW-1133">Transmembrane helix</keyword>
<dbReference type="EMBL" id="LCFK01000026">
    <property type="protein sequence ID" value="KKS93143.1"/>
    <property type="molecule type" value="Genomic_DNA"/>
</dbReference>
<feature type="chain" id="PRO_5002537353" evidence="2">
    <location>
        <begin position="25"/>
        <end position="138"/>
    </location>
</feature>
<feature type="transmembrane region" description="Helical" evidence="1">
    <location>
        <begin position="111"/>
        <end position="134"/>
    </location>
</feature>
<keyword evidence="1" id="KW-0812">Transmembrane</keyword>
<comment type="caution">
    <text evidence="3">The sequence shown here is derived from an EMBL/GenBank/DDBJ whole genome shotgun (WGS) entry which is preliminary data.</text>
</comment>
<evidence type="ECO:0000256" key="1">
    <source>
        <dbReference type="SAM" id="Phobius"/>
    </source>
</evidence>
<sequence>MKSKILSLLLIFPLLFSLLTPIHAGAIDNFEVVTPGEGCPVGEVNTAIGCISTSVDTTSGNSFFVSILRIAIGLGGGLALLLMLYGVFIVTTSAGIPDKLKEGKEVITSAISGLLFIILSVFLLRLIGVSILGIPGLL</sequence>
<feature type="signal peptide" evidence="2">
    <location>
        <begin position="1"/>
        <end position="24"/>
    </location>
</feature>
<name>A0A0G1G2H5_9BACT</name>
<gene>
    <name evidence="3" type="ORF">UV68_C0026G0016</name>
</gene>
<keyword evidence="1" id="KW-0472">Membrane</keyword>
<protein>
    <submittedName>
        <fullName evidence="3">Uncharacterized protein</fullName>
    </submittedName>
</protein>